<gene>
    <name evidence="2" type="ORF">BpHYR1_029074</name>
</gene>
<dbReference type="OrthoDB" id="6778822at2759"/>
<dbReference type="GO" id="GO:0006427">
    <property type="term" value="P:histidyl-tRNA aminoacylation"/>
    <property type="evidence" value="ECO:0007669"/>
    <property type="project" value="TreeGrafter"/>
</dbReference>
<dbReference type="InterPro" id="IPR045864">
    <property type="entry name" value="aa-tRNA-synth_II/BPL/LPL"/>
</dbReference>
<accession>A0A3M7PLJ0</accession>
<reference evidence="2 3" key="1">
    <citation type="journal article" date="2018" name="Sci. Rep.">
        <title>Genomic signatures of local adaptation to the degree of environmental predictability in rotifers.</title>
        <authorList>
            <person name="Franch-Gras L."/>
            <person name="Hahn C."/>
            <person name="Garcia-Roger E.M."/>
            <person name="Carmona M.J."/>
            <person name="Serra M."/>
            <person name="Gomez A."/>
        </authorList>
    </citation>
    <scope>NUCLEOTIDE SEQUENCE [LARGE SCALE GENOMIC DNA]</scope>
    <source>
        <strain evidence="2">HYR1</strain>
    </source>
</reference>
<keyword evidence="2" id="KW-0418">Kinase</keyword>
<proteinExistence type="predicted"/>
<dbReference type="AlphaFoldDB" id="A0A3M7PLJ0"/>
<dbReference type="STRING" id="10195.A0A3M7PLJ0"/>
<dbReference type="GO" id="GO:0003723">
    <property type="term" value="F:RNA binding"/>
    <property type="evidence" value="ECO:0007669"/>
    <property type="project" value="TreeGrafter"/>
</dbReference>
<dbReference type="GO" id="GO:0005739">
    <property type="term" value="C:mitochondrion"/>
    <property type="evidence" value="ECO:0007669"/>
    <property type="project" value="TreeGrafter"/>
</dbReference>
<dbReference type="PANTHER" id="PTHR11476">
    <property type="entry name" value="HISTIDYL-TRNA SYNTHETASE"/>
    <property type="match status" value="1"/>
</dbReference>
<dbReference type="SUPFAM" id="SSF55681">
    <property type="entry name" value="Class II aaRS and biotin synthetases"/>
    <property type="match status" value="1"/>
</dbReference>
<comment type="caution">
    <text evidence="2">The sequence shown here is derived from an EMBL/GenBank/DDBJ whole genome shotgun (WGS) entry which is preliminary data.</text>
</comment>
<name>A0A3M7PLJ0_BRAPC</name>
<dbReference type="Pfam" id="PF13393">
    <property type="entry name" value="tRNA-synt_His"/>
    <property type="match status" value="1"/>
</dbReference>
<dbReference type="InterPro" id="IPR041715">
    <property type="entry name" value="HisRS-like_core"/>
</dbReference>
<dbReference type="EMBL" id="REGN01010154">
    <property type="protein sequence ID" value="RMZ99580.1"/>
    <property type="molecule type" value="Genomic_DNA"/>
</dbReference>
<dbReference type="GO" id="GO:0016301">
    <property type="term" value="F:kinase activity"/>
    <property type="evidence" value="ECO:0007669"/>
    <property type="project" value="UniProtKB-KW"/>
</dbReference>
<evidence type="ECO:0000313" key="2">
    <source>
        <dbReference type="EMBL" id="RMZ99580.1"/>
    </source>
</evidence>
<evidence type="ECO:0000313" key="3">
    <source>
        <dbReference type="Proteomes" id="UP000276133"/>
    </source>
</evidence>
<evidence type="ECO:0000259" key="1">
    <source>
        <dbReference type="Pfam" id="PF13393"/>
    </source>
</evidence>
<dbReference type="Proteomes" id="UP000276133">
    <property type="component" value="Unassembled WGS sequence"/>
</dbReference>
<keyword evidence="2" id="KW-0808">Transferase</keyword>
<organism evidence="2 3">
    <name type="scientific">Brachionus plicatilis</name>
    <name type="common">Marine rotifer</name>
    <name type="synonym">Brachionus muelleri</name>
    <dbReference type="NCBI Taxonomy" id="10195"/>
    <lineage>
        <taxon>Eukaryota</taxon>
        <taxon>Metazoa</taxon>
        <taxon>Spiralia</taxon>
        <taxon>Gnathifera</taxon>
        <taxon>Rotifera</taxon>
        <taxon>Eurotatoria</taxon>
        <taxon>Monogononta</taxon>
        <taxon>Pseudotrocha</taxon>
        <taxon>Ploima</taxon>
        <taxon>Brachionidae</taxon>
        <taxon>Brachionus</taxon>
    </lineage>
</organism>
<dbReference type="GO" id="GO:0003743">
    <property type="term" value="F:translation initiation factor activity"/>
    <property type="evidence" value="ECO:0007669"/>
    <property type="project" value="UniProtKB-KW"/>
</dbReference>
<dbReference type="GO" id="GO:0005829">
    <property type="term" value="C:cytosol"/>
    <property type="evidence" value="ECO:0007669"/>
    <property type="project" value="TreeGrafter"/>
</dbReference>
<sequence>MKLSGQHPREYLEASFDIISASNSDCLPEIEILSVMNDVINSFNELSSQNYVLVINNSFLLNAILDHCRIAEFDQKKVYYLLSEYNNKLIKSSNATRENRAEWLNGRLPHLNMNESTIEKLLNFLLKSGGSEKILSEMKTLTKSDNNWSKLAKEAIRQMKLILDNIKIMDIKIPIVFSPAFVLPVILHPSDYSGFIFQLQVRRKNKNEFDILASGGRYDSLISKFANRPTNNQRAVGISFDFEKIVSLISEKSGHKFFRSEVVVCSIGDIITNQSNIIQSNSTNSINSLVKSKKNTIKQETSVVSTSMLESKNKLRLYKQLLLLNSNFGISTHMIHEKFSNTEEMDDYCKKACINSYSYINDNSVLLNSKIVANNQPSLNSLVSDSNAMEPTETSASSKIFLSIRSWIDRGFRFMEKEFNLNDFMAQSNQIINSISSIGSTNFANSNLQLISSPIANSLLGSGGLNTTRRVSSSSNQSYMDLVNSMLSPQSSSLNPLVSSSPAVPTSSASATNLNCMSQLNVTLLLEPANRQQTNSNVNRKKLEQQVIGKLGQVFSIFSARTRIDLVVIETHENVIQILANHLHLEQDKTCFHNNWNICMEKINNKKLSRQLNNFRLGEILYELRYVKKSKVFIIYGYKSDQYKLLVAA</sequence>
<keyword evidence="2" id="KW-0396">Initiation factor</keyword>
<feature type="domain" description="Class II Histidinyl-tRNA synthetase (HisRS)-like catalytic core" evidence="1">
    <location>
        <begin position="10"/>
        <end position="245"/>
    </location>
</feature>
<dbReference type="GO" id="GO:0004821">
    <property type="term" value="F:histidine-tRNA ligase activity"/>
    <property type="evidence" value="ECO:0007669"/>
    <property type="project" value="TreeGrafter"/>
</dbReference>
<keyword evidence="2" id="KW-0648">Protein biosynthesis</keyword>
<protein>
    <submittedName>
        <fullName evidence="2">Eukaryotic translation initiation factor 2-alpha kinase 4</fullName>
    </submittedName>
</protein>
<keyword evidence="3" id="KW-1185">Reference proteome</keyword>
<dbReference type="GO" id="GO:0032543">
    <property type="term" value="P:mitochondrial translation"/>
    <property type="evidence" value="ECO:0007669"/>
    <property type="project" value="TreeGrafter"/>
</dbReference>
<dbReference type="PANTHER" id="PTHR11476:SF7">
    <property type="entry name" value="HISTIDINE--TRNA LIGASE"/>
    <property type="match status" value="1"/>
</dbReference>
<dbReference type="Gene3D" id="3.30.930.10">
    <property type="entry name" value="Bira Bifunctional Protein, Domain 2"/>
    <property type="match status" value="1"/>
</dbReference>